<protein>
    <submittedName>
        <fullName evidence="2">Uncharacterized protein</fullName>
    </submittedName>
</protein>
<evidence type="ECO:0000313" key="3">
    <source>
        <dbReference type="Proteomes" id="UP001156614"/>
    </source>
</evidence>
<reference evidence="3" key="1">
    <citation type="journal article" date="2019" name="Int. J. Syst. Evol. Microbiol.">
        <title>The Global Catalogue of Microorganisms (GCM) 10K type strain sequencing project: providing services to taxonomists for standard genome sequencing and annotation.</title>
        <authorList>
            <consortium name="The Broad Institute Genomics Platform"/>
            <consortium name="The Broad Institute Genome Sequencing Center for Infectious Disease"/>
            <person name="Wu L."/>
            <person name="Ma J."/>
        </authorList>
    </citation>
    <scope>NUCLEOTIDE SEQUENCE [LARGE SCALE GENOMIC DNA]</scope>
    <source>
        <strain evidence="3">NBRC 3267</strain>
    </source>
</reference>
<feature type="compositionally biased region" description="Basic and acidic residues" evidence="1">
    <location>
        <begin position="62"/>
        <end position="83"/>
    </location>
</feature>
<accession>A0AAV5NJ36</accession>
<keyword evidence="3" id="KW-1185">Reference proteome</keyword>
<dbReference type="AlphaFoldDB" id="A0AAV5NJ36"/>
<organism evidence="2 3">
    <name type="scientific">Gluconobacter cerinus</name>
    <dbReference type="NCBI Taxonomy" id="38307"/>
    <lineage>
        <taxon>Bacteria</taxon>
        <taxon>Pseudomonadati</taxon>
        <taxon>Pseudomonadota</taxon>
        <taxon>Alphaproteobacteria</taxon>
        <taxon>Acetobacterales</taxon>
        <taxon>Acetobacteraceae</taxon>
        <taxon>Gluconobacter</taxon>
    </lineage>
</organism>
<evidence type="ECO:0000313" key="2">
    <source>
        <dbReference type="EMBL" id="GLQ63954.1"/>
    </source>
</evidence>
<dbReference type="Proteomes" id="UP001156614">
    <property type="component" value="Unassembled WGS sequence"/>
</dbReference>
<sequence length="107" mass="12164">MAEYTTMQVLDQIDLKDLTALNESRWHKPLQSQRAISSACANANWAWECSAAISSRGILSSRRGEEEHRSDANKGLEDGSDAHGHHRIVQFASCPKTFIRERKKDFY</sequence>
<proteinExistence type="predicted"/>
<comment type="caution">
    <text evidence="2">The sequence shown here is derived from an EMBL/GenBank/DDBJ whole genome shotgun (WGS) entry which is preliminary data.</text>
</comment>
<name>A0AAV5NJ36_9PROT</name>
<dbReference type="EMBL" id="BSNU01000006">
    <property type="protein sequence ID" value="GLQ63954.1"/>
    <property type="molecule type" value="Genomic_DNA"/>
</dbReference>
<gene>
    <name evidence="2" type="ORF">GCM10007867_28000</name>
</gene>
<feature type="region of interest" description="Disordered" evidence="1">
    <location>
        <begin position="60"/>
        <end position="84"/>
    </location>
</feature>
<evidence type="ECO:0000256" key="1">
    <source>
        <dbReference type="SAM" id="MobiDB-lite"/>
    </source>
</evidence>